<feature type="compositionally biased region" description="Basic and acidic residues" evidence="1">
    <location>
        <begin position="467"/>
        <end position="476"/>
    </location>
</feature>
<feature type="region of interest" description="Disordered" evidence="1">
    <location>
        <begin position="431"/>
        <end position="531"/>
    </location>
</feature>
<dbReference type="OrthoDB" id="6162046at2759"/>
<dbReference type="Proteomes" id="UP000261680">
    <property type="component" value="Unplaced"/>
</dbReference>
<feature type="compositionally biased region" description="Basic and acidic residues" evidence="1">
    <location>
        <begin position="870"/>
        <end position="879"/>
    </location>
</feature>
<keyword evidence="2" id="KW-1185">Reference proteome</keyword>
<dbReference type="CDD" id="cd06503">
    <property type="entry name" value="ATP-synt_Fo_b"/>
    <property type="match status" value="1"/>
</dbReference>
<proteinExistence type="predicted"/>
<feature type="compositionally biased region" description="Basic and acidic residues" evidence="1">
    <location>
        <begin position="483"/>
        <end position="493"/>
    </location>
</feature>
<dbReference type="KEGG" id="umr:103659753"/>
<feature type="compositionally biased region" description="Basic residues" evidence="1">
    <location>
        <begin position="843"/>
        <end position="853"/>
    </location>
</feature>
<dbReference type="RefSeq" id="XP_040497829.1">
    <property type="nucleotide sequence ID" value="XM_040641895.1"/>
</dbReference>
<dbReference type="PANTHER" id="PTHR21937">
    <property type="entry name" value="CCDC66 DOMAIN-CONTAINING PROTEIN"/>
    <property type="match status" value="1"/>
</dbReference>
<reference evidence="3" key="1">
    <citation type="submission" date="2025-08" db="UniProtKB">
        <authorList>
            <consortium name="RefSeq"/>
        </authorList>
    </citation>
    <scope>IDENTIFICATION</scope>
    <source>
        <tissue evidence="3">Whole blood</tissue>
    </source>
</reference>
<feature type="region of interest" description="Disordered" evidence="1">
    <location>
        <begin position="369"/>
        <end position="411"/>
    </location>
</feature>
<evidence type="ECO:0000313" key="3">
    <source>
        <dbReference type="RefSeq" id="XP_040497829.1"/>
    </source>
</evidence>
<feature type="compositionally biased region" description="Basic and acidic residues" evidence="1">
    <location>
        <begin position="924"/>
        <end position="975"/>
    </location>
</feature>
<feature type="compositionally biased region" description="Basic and acidic residues" evidence="1">
    <location>
        <begin position="802"/>
        <end position="842"/>
    </location>
</feature>
<feature type="region of interest" description="Disordered" evidence="1">
    <location>
        <begin position="577"/>
        <end position="608"/>
    </location>
</feature>
<feature type="region of interest" description="Disordered" evidence="1">
    <location>
        <begin position="1050"/>
        <end position="1072"/>
    </location>
</feature>
<name>A0A8M1H2N0_URSMA</name>
<dbReference type="Pfam" id="PF15709">
    <property type="entry name" value="DUF4670"/>
    <property type="match status" value="1"/>
</dbReference>
<feature type="region of interest" description="Disordered" evidence="1">
    <location>
        <begin position="229"/>
        <end position="298"/>
    </location>
</feature>
<feature type="region of interest" description="Disordered" evidence="1">
    <location>
        <begin position="625"/>
        <end position="646"/>
    </location>
</feature>
<dbReference type="GeneID" id="103659753"/>
<feature type="compositionally biased region" description="Polar residues" evidence="1">
    <location>
        <begin position="521"/>
        <end position="530"/>
    </location>
</feature>
<protein>
    <submittedName>
        <fullName evidence="3">Uncharacterized protein KIAA2012 homolog</fullName>
    </submittedName>
</protein>
<feature type="compositionally biased region" description="Polar residues" evidence="1">
    <location>
        <begin position="901"/>
        <end position="923"/>
    </location>
</feature>
<feature type="compositionally biased region" description="Basic and acidic residues" evidence="1">
    <location>
        <begin position="987"/>
        <end position="1024"/>
    </location>
</feature>
<evidence type="ECO:0000313" key="2">
    <source>
        <dbReference type="Proteomes" id="UP000261680"/>
    </source>
</evidence>
<dbReference type="AlphaFoldDB" id="A0A8M1H2N0"/>
<feature type="compositionally biased region" description="Basic and acidic residues" evidence="1">
    <location>
        <begin position="280"/>
        <end position="294"/>
    </location>
</feature>
<sequence length="1180" mass="136213">MFTLSLLSRGHGKLVQNKQKLEVYFEPEDYLNWKSPEDYVLVSKPQEEGSAKQHTWSLFLPKTFSTRKGALILYSEGLAISAWPPEERRKGPHRPKGHRKRLDLELHTLQDLRKAILAYGRRQREQDRAWQPYLHFRSQPESQGQRQMQPGYSAKRYLRGLLRTWPPDTMYRLHCAGYIKDSVLLQDSQLNVPKNLRPQQDLSGVPPKYHLLPVFPPFWIQQGKSFEQGQQDLAEGEAGASGRVDEGSVAKNDSSQGIHLPQLGKQPWQEPRTQAEDTSIENHHRIHTSKESHNENIQQTSRRAFGHAHIDHSWLLSDKSHITFYGGVFPNRKADLSDRQGNIKLHKGRSSHLLEEPPDERCLFPPIAPATGSEKNTAGEVKKKKVPKALKLPPLSEEQPRVLDPLRNPLKASEPPGELFIFPVEIQFHTQHPPKEKPRRRGAPHPESGPETEEKARPLWKPLLKHASLENTRELTVRLPMDTGRDTLSRQDDDAPPQNVTPPLSLTKGRSPESQRGLDSPRTSSCSSSIGLLDVRRAEGALPAEGQDSRDPILGHFLPGPDGENICLSLLGPTETKEPLSGKAYESVNSNTSHEKERSSIQHPLNANTESRTYLLMNLNETSPLTQKPEKQGAQQSLEAAAQKTGEPQSCINKGLICSNRKEFYTRKLHIDMTPFLKENGDELDDHEEPGGPITENHQDTQDQELRSMTVDPLSASLADHIQTPESDSVQKMGRDYDVRLLHRRLPRHESPERLGPIDVSLLPRATEGRTEPRLFTQQALANISHEIELIGKAKRKKRTKTDKSKASKGRREEKVHREAEAAVGKSKESKIEKKSELIPKERKPRAKRKRTQKERDLEIAELSGSDVINSKKTEDTSDRGFSPAESLVEDSWLSHKYGAQESQVSTDRRSSPAQTIPITGNMESKEERSYEDPSKALHAKREREGASRDRLRAERAEMRRVEVERKRREQEEQRRLLEEQLERAEKMKEELELEQRSREEEKRLRKQRLEEERQRQEEEERKQQLRLQVAQERVRQQQEEFRRKLRELQRKKQQEEAERAEAEKQRQKELEMQLAEEEKRLLEMAEEERLEYQRRKQEAEEKARLEAEARRQREEEAARLALEEAMTQAQEEARQKAAVEKHLNFHQELYKEASALQWTQNISRSWVYSYFQFLQIPRP</sequence>
<feature type="region of interest" description="Disordered" evidence="1">
    <location>
        <begin position="680"/>
        <end position="699"/>
    </location>
</feature>
<accession>A0A8M1H2N0</accession>
<dbReference type="PANTHER" id="PTHR21937:SF5">
    <property type="entry name" value="GENE 973-RELATED"/>
    <property type="match status" value="1"/>
</dbReference>
<organism evidence="2 3">
    <name type="scientific">Ursus maritimus</name>
    <name type="common">Polar bear</name>
    <name type="synonym">Thalarctos maritimus</name>
    <dbReference type="NCBI Taxonomy" id="29073"/>
    <lineage>
        <taxon>Eukaryota</taxon>
        <taxon>Metazoa</taxon>
        <taxon>Chordata</taxon>
        <taxon>Craniata</taxon>
        <taxon>Vertebrata</taxon>
        <taxon>Euteleostomi</taxon>
        <taxon>Mammalia</taxon>
        <taxon>Eutheria</taxon>
        <taxon>Laurasiatheria</taxon>
        <taxon>Carnivora</taxon>
        <taxon>Caniformia</taxon>
        <taxon>Ursidae</taxon>
        <taxon>Ursus</taxon>
    </lineage>
</organism>
<feature type="region of interest" description="Disordered" evidence="1">
    <location>
        <begin position="987"/>
        <end position="1030"/>
    </location>
</feature>
<dbReference type="CTD" id="100652824"/>
<evidence type="ECO:0000256" key="1">
    <source>
        <dbReference type="SAM" id="MobiDB-lite"/>
    </source>
</evidence>
<gene>
    <name evidence="3" type="primary">KIAA2012</name>
</gene>
<feature type="region of interest" description="Disordered" evidence="1">
    <location>
        <begin position="792"/>
        <end position="975"/>
    </location>
</feature>
<dbReference type="InterPro" id="IPR031440">
    <property type="entry name" value="DUF4670"/>
</dbReference>